<keyword evidence="9" id="KW-0807">Transducer</keyword>
<comment type="subcellular location">
    <subcellularLocation>
        <location evidence="1">Cell membrane</location>
        <topology evidence="1">Multi-pass membrane protein</topology>
    </subcellularLocation>
</comment>
<evidence type="ECO:0000256" key="3">
    <source>
        <dbReference type="ARBA" id="ARBA00022606"/>
    </source>
</evidence>
<evidence type="ECO:0000256" key="6">
    <source>
        <dbReference type="ARBA" id="ARBA00022989"/>
    </source>
</evidence>
<feature type="transmembrane region" description="Helical" evidence="10">
    <location>
        <begin position="216"/>
        <end position="238"/>
    </location>
</feature>
<dbReference type="Pfam" id="PF02949">
    <property type="entry name" value="7tm_6"/>
    <property type="match status" value="1"/>
</dbReference>
<dbReference type="PANTHER" id="PTHR21137">
    <property type="entry name" value="ODORANT RECEPTOR"/>
    <property type="match status" value="1"/>
</dbReference>
<evidence type="ECO:0000313" key="11">
    <source>
        <dbReference type="EMBL" id="KAJ3666967.1"/>
    </source>
</evidence>
<keyword evidence="2" id="KW-1003">Cell membrane</keyword>
<evidence type="ECO:0000256" key="2">
    <source>
        <dbReference type="ARBA" id="ARBA00022475"/>
    </source>
</evidence>
<evidence type="ECO:0000256" key="8">
    <source>
        <dbReference type="ARBA" id="ARBA00023170"/>
    </source>
</evidence>
<keyword evidence="7 10" id="KW-0472">Membrane</keyword>
<evidence type="ECO:0008006" key="13">
    <source>
        <dbReference type="Google" id="ProtNLM"/>
    </source>
</evidence>
<protein>
    <recommendedName>
        <fullName evidence="13">Odorant receptor</fullName>
    </recommendedName>
</protein>
<feature type="transmembrane region" description="Helical" evidence="10">
    <location>
        <begin position="90"/>
        <end position="108"/>
    </location>
</feature>
<evidence type="ECO:0000256" key="1">
    <source>
        <dbReference type="ARBA" id="ARBA00004651"/>
    </source>
</evidence>
<dbReference type="InterPro" id="IPR004117">
    <property type="entry name" value="7tm6_olfct_rcpt"/>
</dbReference>
<keyword evidence="4 10" id="KW-0812">Transmembrane</keyword>
<evidence type="ECO:0000256" key="9">
    <source>
        <dbReference type="ARBA" id="ARBA00023224"/>
    </source>
</evidence>
<evidence type="ECO:0000256" key="10">
    <source>
        <dbReference type="SAM" id="Phobius"/>
    </source>
</evidence>
<dbReference type="EMBL" id="JALNTZ010000001">
    <property type="protein sequence ID" value="KAJ3666967.1"/>
    <property type="molecule type" value="Genomic_DNA"/>
</dbReference>
<evidence type="ECO:0000313" key="12">
    <source>
        <dbReference type="Proteomes" id="UP001168821"/>
    </source>
</evidence>
<gene>
    <name evidence="11" type="ORF">Zmor_002383</name>
</gene>
<keyword evidence="3" id="KW-0716">Sensory transduction</keyword>
<evidence type="ECO:0000256" key="7">
    <source>
        <dbReference type="ARBA" id="ARBA00023136"/>
    </source>
</evidence>
<reference evidence="11" key="1">
    <citation type="journal article" date="2023" name="G3 (Bethesda)">
        <title>Whole genome assemblies of Zophobas morio and Tenebrio molitor.</title>
        <authorList>
            <person name="Kaur S."/>
            <person name="Stinson S.A."/>
            <person name="diCenzo G.C."/>
        </authorList>
    </citation>
    <scope>NUCLEOTIDE SEQUENCE</scope>
    <source>
        <strain evidence="11">QUZm001</strain>
    </source>
</reference>
<sequence>MENAGYSFSLNISVMKLIGLYPSDTYQHLHKAYAVTLYLIFMLPPTILGLLRFVFAQELTSFDYNDFMMVEKTQLLVNVWLPDFVMKSRVLYYHVYVILILGLVYASFACGTIDPLIGGLAHQATAQLQVLKDNLENLGRHSKQDFLNLENIDENTKSKNIDLAIKNCIRHHQTIINFVYEYQECFSVVVFSQLSESTLTIGLLCFQISKTLELDIYFLIAMNYLSLLFFQIFFYCYYGTLLIEESKTLPTAVYMSRWYEYNIQTKKTLNILMERSKRPMVVTAGKLFDLSLDTFTTVLKRAYSLVAVLGNY</sequence>
<comment type="caution">
    <text evidence="11">The sequence shown here is derived from an EMBL/GenBank/DDBJ whole genome shotgun (WGS) entry which is preliminary data.</text>
</comment>
<dbReference type="GO" id="GO:0004984">
    <property type="term" value="F:olfactory receptor activity"/>
    <property type="evidence" value="ECO:0007669"/>
    <property type="project" value="InterPro"/>
</dbReference>
<organism evidence="11 12">
    <name type="scientific">Zophobas morio</name>
    <dbReference type="NCBI Taxonomy" id="2755281"/>
    <lineage>
        <taxon>Eukaryota</taxon>
        <taxon>Metazoa</taxon>
        <taxon>Ecdysozoa</taxon>
        <taxon>Arthropoda</taxon>
        <taxon>Hexapoda</taxon>
        <taxon>Insecta</taxon>
        <taxon>Pterygota</taxon>
        <taxon>Neoptera</taxon>
        <taxon>Endopterygota</taxon>
        <taxon>Coleoptera</taxon>
        <taxon>Polyphaga</taxon>
        <taxon>Cucujiformia</taxon>
        <taxon>Tenebrionidae</taxon>
        <taxon>Zophobas</taxon>
    </lineage>
</organism>
<dbReference type="PANTHER" id="PTHR21137:SF35">
    <property type="entry name" value="ODORANT RECEPTOR 19A-RELATED"/>
    <property type="match status" value="1"/>
</dbReference>
<keyword evidence="8" id="KW-0675">Receptor</keyword>
<keyword evidence="12" id="KW-1185">Reference proteome</keyword>
<dbReference type="GO" id="GO:0005886">
    <property type="term" value="C:plasma membrane"/>
    <property type="evidence" value="ECO:0007669"/>
    <property type="project" value="UniProtKB-SubCell"/>
</dbReference>
<keyword evidence="6 10" id="KW-1133">Transmembrane helix</keyword>
<evidence type="ECO:0000256" key="4">
    <source>
        <dbReference type="ARBA" id="ARBA00022692"/>
    </source>
</evidence>
<dbReference type="GO" id="GO:0005549">
    <property type="term" value="F:odorant binding"/>
    <property type="evidence" value="ECO:0007669"/>
    <property type="project" value="InterPro"/>
</dbReference>
<feature type="transmembrane region" description="Helical" evidence="10">
    <location>
        <begin position="32"/>
        <end position="55"/>
    </location>
</feature>
<proteinExistence type="predicted"/>
<dbReference type="GO" id="GO:0007165">
    <property type="term" value="P:signal transduction"/>
    <property type="evidence" value="ECO:0007669"/>
    <property type="project" value="UniProtKB-KW"/>
</dbReference>
<dbReference type="Proteomes" id="UP001168821">
    <property type="component" value="Unassembled WGS sequence"/>
</dbReference>
<name>A0AA38MTK7_9CUCU</name>
<keyword evidence="5" id="KW-0552">Olfaction</keyword>
<dbReference type="AlphaFoldDB" id="A0AA38MTK7"/>
<evidence type="ECO:0000256" key="5">
    <source>
        <dbReference type="ARBA" id="ARBA00022725"/>
    </source>
</evidence>
<accession>A0AA38MTK7</accession>